<dbReference type="RefSeq" id="WP_006123009.1">
    <property type="nucleotide sequence ID" value="NZ_CP098609.1"/>
</dbReference>
<dbReference type="EMBL" id="CP098609">
    <property type="protein sequence ID" value="USC51033.1"/>
    <property type="molecule type" value="Genomic_DNA"/>
</dbReference>
<sequence length="61" mass="6870">MLGERSGSAADRAELPGVLLSADQSLDLAFTPAKAYRSREELTVRRRRMTQRQQLPLRISV</sequence>
<protein>
    <submittedName>
        <fullName evidence="1">Uncharacterized protein</fullName>
    </submittedName>
</protein>
<evidence type="ECO:0000313" key="2">
    <source>
        <dbReference type="Proteomes" id="UP001056079"/>
    </source>
</evidence>
<evidence type="ECO:0000313" key="1">
    <source>
        <dbReference type="EMBL" id="USC51033.1"/>
    </source>
</evidence>
<organism evidence="1 2">
    <name type="scientific">Streptomyces filamentosus</name>
    <name type="common">Streptomyces roseosporus</name>
    <dbReference type="NCBI Taxonomy" id="67294"/>
    <lineage>
        <taxon>Bacteria</taxon>
        <taxon>Bacillati</taxon>
        <taxon>Actinomycetota</taxon>
        <taxon>Actinomycetes</taxon>
        <taxon>Kitasatosporales</taxon>
        <taxon>Streptomycetaceae</taxon>
        <taxon>Streptomyces</taxon>
    </lineage>
</organism>
<accession>A0ABY4V5T3</accession>
<proteinExistence type="predicted"/>
<gene>
    <name evidence="1" type="ORF">K7395_32030</name>
</gene>
<name>A0ABY4V5T3_STRFL</name>
<dbReference type="Proteomes" id="UP001056079">
    <property type="component" value="Chromosome"/>
</dbReference>
<keyword evidence="2" id="KW-1185">Reference proteome</keyword>
<reference evidence="1" key="1">
    <citation type="submission" date="2021-08" db="EMBL/GenBank/DDBJ databases">
        <title>DNA methylation of m4C regulates biosynthesis of daptomycin in Streptomyces roseosporus L30.</title>
        <authorList>
            <person name="Fang J.-L."/>
        </authorList>
    </citation>
    <scope>NUCLEOTIDE SEQUENCE</scope>
    <source>
        <strain evidence="1">L30</strain>
    </source>
</reference>